<comment type="catalytic activity">
    <reaction evidence="1">
        <text>Hydrolysis of alkylated DNA, releasing 3-methyladenine, 3-methylguanine, 7-methylguanine and 7-methyladenine.</text>
        <dbReference type="EC" id="3.2.2.21"/>
    </reaction>
</comment>
<dbReference type="EC" id="3.2.2.21" evidence="3"/>
<name>A0A2S7MVG0_9BACI</name>
<dbReference type="InterPro" id="IPR051912">
    <property type="entry name" value="Alkylbase_DNA_Glycosylase/TA"/>
</dbReference>
<dbReference type="OrthoDB" id="9785929at2"/>
<dbReference type="PANTHER" id="PTHR43003:SF5">
    <property type="entry name" value="DNA-3-METHYLADENINE GLYCOSYLASE"/>
    <property type="match status" value="1"/>
</dbReference>
<keyword evidence="4" id="KW-0227">DNA damage</keyword>
<evidence type="ECO:0000313" key="7">
    <source>
        <dbReference type="EMBL" id="PQD93738.1"/>
    </source>
</evidence>
<dbReference type="PANTHER" id="PTHR43003">
    <property type="entry name" value="DNA-3-METHYLADENINE GLYCOSYLASE"/>
    <property type="match status" value="1"/>
</dbReference>
<dbReference type="FunFam" id="1.10.340.30:FF:000004">
    <property type="entry name" value="DNA-3-methyladenine glycosylase II"/>
    <property type="match status" value="1"/>
</dbReference>
<dbReference type="AlphaFoldDB" id="A0A2S7MVG0"/>
<reference evidence="7 8" key="1">
    <citation type="submission" date="2017-12" db="EMBL/GenBank/DDBJ databases">
        <title>Taxonomic description and draft genome of Pradoshia cofamensis Gen. nov., sp. nov., a thermotolerant bacillale isolated from anterior gut of earthworm Eisenia fetida.</title>
        <authorList>
            <person name="Saha T."/>
            <person name="Chakraborty R."/>
        </authorList>
    </citation>
    <scope>NUCLEOTIDE SEQUENCE [LARGE SCALE GENOMIC DNA]</scope>
    <source>
        <strain evidence="7 8">EAG3</strain>
    </source>
</reference>
<dbReference type="GO" id="GO:0006307">
    <property type="term" value="P:DNA alkylation repair"/>
    <property type="evidence" value="ECO:0007669"/>
    <property type="project" value="TreeGrafter"/>
</dbReference>
<gene>
    <name evidence="7" type="ORF">CYL18_18225</name>
</gene>
<dbReference type="SUPFAM" id="SSF48150">
    <property type="entry name" value="DNA-glycosylase"/>
    <property type="match status" value="1"/>
</dbReference>
<sequence length="290" mass="33575">MWKESIQIEGPYNFDLVLERISLDPLHEIDPINRLIKVPLLIDGKPYVYRVQGVGTVDAPTFVISGEAEQERAMNRLADIFQWNLPLSHIHAHFGESELKDIFEVHRGTPLILEFDLYGCLVKNIIHQQLNMAFAQKLTMDFVHTYGFEKEGVWFYPAPERAAGLTVEELRTLKFSSRKAEYVIGLSEKVASGELDLEGMREWSDEAIIDELIKIRGIGRWTAENFLLFGLGRPNLFPKADIGIQNAIKLLYNLEKKPTMDEMNQFSETWHPYLSYASLYLWRSIEKRRN</sequence>
<evidence type="ECO:0000256" key="1">
    <source>
        <dbReference type="ARBA" id="ARBA00000086"/>
    </source>
</evidence>
<dbReference type="RefSeq" id="WP_104850904.1">
    <property type="nucleotide sequence ID" value="NZ_PKOZ01000024.1"/>
</dbReference>
<dbReference type="Pfam" id="PF00730">
    <property type="entry name" value="HhH-GPD"/>
    <property type="match status" value="1"/>
</dbReference>
<accession>A0A2S7MVG0</accession>
<evidence type="ECO:0000313" key="8">
    <source>
        <dbReference type="Proteomes" id="UP000239663"/>
    </source>
</evidence>
<evidence type="ECO:0000259" key="6">
    <source>
        <dbReference type="SMART" id="SM00478"/>
    </source>
</evidence>
<dbReference type="GO" id="GO:0008725">
    <property type="term" value="F:DNA-3-methyladenine glycosylase activity"/>
    <property type="evidence" value="ECO:0007669"/>
    <property type="project" value="TreeGrafter"/>
</dbReference>
<evidence type="ECO:0000256" key="4">
    <source>
        <dbReference type="ARBA" id="ARBA00022763"/>
    </source>
</evidence>
<dbReference type="InterPro" id="IPR003265">
    <property type="entry name" value="HhH-GPD_domain"/>
</dbReference>
<evidence type="ECO:0000256" key="3">
    <source>
        <dbReference type="ARBA" id="ARBA00012000"/>
    </source>
</evidence>
<evidence type="ECO:0000256" key="5">
    <source>
        <dbReference type="ARBA" id="ARBA00023204"/>
    </source>
</evidence>
<dbReference type="GO" id="GO:0032993">
    <property type="term" value="C:protein-DNA complex"/>
    <property type="evidence" value="ECO:0007669"/>
    <property type="project" value="TreeGrafter"/>
</dbReference>
<dbReference type="CDD" id="cd00056">
    <property type="entry name" value="ENDO3c"/>
    <property type="match status" value="1"/>
</dbReference>
<evidence type="ECO:0000256" key="2">
    <source>
        <dbReference type="ARBA" id="ARBA00010817"/>
    </source>
</evidence>
<feature type="domain" description="HhH-GPD" evidence="6">
    <location>
        <begin position="126"/>
        <end position="286"/>
    </location>
</feature>
<dbReference type="Gene3D" id="1.10.340.30">
    <property type="entry name" value="Hypothetical protein, domain 2"/>
    <property type="match status" value="1"/>
</dbReference>
<organism evidence="7 8">
    <name type="scientific">Pradoshia eiseniae</name>
    <dbReference type="NCBI Taxonomy" id="2064768"/>
    <lineage>
        <taxon>Bacteria</taxon>
        <taxon>Bacillati</taxon>
        <taxon>Bacillota</taxon>
        <taxon>Bacilli</taxon>
        <taxon>Bacillales</taxon>
        <taxon>Bacillaceae</taxon>
        <taxon>Pradoshia</taxon>
    </lineage>
</organism>
<proteinExistence type="inferred from homology"/>
<dbReference type="SMART" id="SM00478">
    <property type="entry name" value="ENDO3c"/>
    <property type="match status" value="1"/>
</dbReference>
<dbReference type="InterPro" id="IPR011257">
    <property type="entry name" value="DNA_glycosylase"/>
</dbReference>
<dbReference type="Proteomes" id="UP000239663">
    <property type="component" value="Unassembled WGS sequence"/>
</dbReference>
<dbReference type="GO" id="GO:0005737">
    <property type="term" value="C:cytoplasm"/>
    <property type="evidence" value="ECO:0007669"/>
    <property type="project" value="TreeGrafter"/>
</dbReference>
<dbReference type="GO" id="GO:0032131">
    <property type="term" value="F:alkylated DNA binding"/>
    <property type="evidence" value="ECO:0007669"/>
    <property type="project" value="TreeGrafter"/>
</dbReference>
<dbReference type="Gene3D" id="1.10.1670.40">
    <property type="match status" value="1"/>
</dbReference>
<protein>
    <recommendedName>
        <fullName evidence="3">DNA-3-methyladenine glycosylase II</fullName>
        <ecNumber evidence="3">3.2.2.21</ecNumber>
    </recommendedName>
</protein>
<dbReference type="GO" id="GO:0006285">
    <property type="term" value="P:base-excision repair, AP site formation"/>
    <property type="evidence" value="ECO:0007669"/>
    <property type="project" value="TreeGrafter"/>
</dbReference>
<comment type="caution">
    <text evidence="7">The sequence shown here is derived from an EMBL/GenBank/DDBJ whole genome shotgun (WGS) entry which is preliminary data.</text>
</comment>
<keyword evidence="8" id="KW-1185">Reference proteome</keyword>
<comment type="similarity">
    <text evidence="2">Belongs to the alkylbase DNA glycosidase AlkA family.</text>
</comment>
<dbReference type="EMBL" id="PKOZ01000024">
    <property type="protein sequence ID" value="PQD93738.1"/>
    <property type="molecule type" value="Genomic_DNA"/>
</dbReference>
<keyword evidence="5" id="KW-0234">DNA repair</keyword>
<dbReference type="GO" id="GO:0043916">
    <property type="term" value="F:DNA-7-methylguanine glycosylase activity"/>
    <property type="evidence" value="ECO:0007669"/>
    <property type="project" value="TreeGrafter"/>
</dbReference>